<gene>
    <name evidence="6" type="ORF">CT19425_MP70185</name>
</gene>
<evidence type="ECO:0000313" key="7">
    <source>
        <dbReference type="Proteomes" id="UP000255505"/>
    </source>
</evidence>
<evidence type="ECO:0000313" key="6">
    <source>
        <dbReference type="EMBL" id="SPK76025.1"/>
    </source>
</evidence>
<feature type="transmembrane region" description="Helical" evidence="5">
    <location>
        <begin position="32"/>
        <end position="50"/>
    </location>
</feature>
<organism evidence="6 7">
    <name type="scientific">Cupriavidus taiwanensis</name>
    <dbReference type="NCBI Taxonomy" id="164546"/>
    <lineage>
        <taxon>Bacteria</taxon>
        <taxon>Pseudomonadati</taxon>
        <taxon>Pseudomonadota</taxon>
        <taxon>Betaproteobacteria</taxon>
        <taxon>Burkholderiales</taxon>
        <taxon>Burkholderiaceae</taxon>
        <taxon>Cupriavidus</taxon>
    </lineage>
</organism>
<dbReference type="Proteomes" id="UP000255505">
    <property type="component" value="Plasmid II"/>
</dbReference>
<feature type="transmembrane region" description="Helical" evidence="5">
    <location>
        <begin position="93"/>
        <end position="112"/>
    </location>
</feature>
<evidence type="ECO:0000256" key="5">
    <source>
        <dbReference type="SAM" id="Phobius"/>
    </source>
</evidence>
<accession>A0A375IS31</accession>
<proteinExistence type="predicted"/>
<dbReference type="EMBL" id="LT991977">
    <property type="protein sequence ID" value="SPK76025.1"/>
    <property type="molecule type" value="Genomic_DNA"/>
</dbReference>
<evidence type="ECO:0000256" key="3">
    <source>
        <dbReference type="ARBA" id="ARBA00022989"/>
    </source>
</evidence>
<geneLocation type="plasmid" evidence="6">
    <name>II</name>
</geneLocation>
<keyword evidence="3 5" id="KW-1133">Transmembrane helix</keyword>
<sequence>MLFACEWRDILQLALYFENIEMTFTHGSRSRAILLIRIVLALVFVAAAVAKLAGVSEMVGIFDAIGLGQWFRLLTGAVELLGAVLLLIPGMIFVGAMVLVCTMLGAIATHLFVIGGNALPAAVLCALSTTVAYTTRRRNMVFLGNQQ</sequence>
<keyword evidence="6" id="KW-0614">Plasmid</keyword>
<protein>
    <submittedName>
        <fullName evidence="6">DoxX protein (Modular protein)</fullName>
    </submittedName>
</protein>
<evidence type="ECO:0000256" key="4">
    <source>
        <dbReference type="ARBA" id="ARBA00023136"/>
    </source>
</evidence>
<keyword evidence="4 5" id="KW-0472">Membrane</keyword>
<comment type="subcellular location">
    <subcellularLocation>
        <location evidence="1">Membrane</location>
        <topology evidence="1">Multi-pass membrane protein</topology>
    </subcellularLocation>
</comment>
<evidence type="ECO:0000256" key="2">
    <source>
        <dbReference type="ARBA" id="ARBA00022692"/>
    </source>
</evidence>
<dbReference type="InterPro" id="IPR032808">
    <property type="entry name" value="DoxX"/>
</dbReference>
<dbReference type="Pfam" id="PF13564">
    <property type="entry name" value="DoxX_2"/>
    <property type="match status" value="1"/>
</dbReference>
<evidence type="ECO:0000256" key="1">
    <source>
        <dbReference type="ARBA" id="ARBA00004141"/>
    </source>
</evidence>
<feature type="transmembrane region" description="Helical" evidence="5">
    <location>
        <begin position="118"/>
        <end position="135"/>
    </location>
</feature>
<keyword evidence="2 5" id="KW-0812">Transmembrane</keyword>
<name>A0A375IS31_9BURK</name>
<dbReference type="AlphaFoldDB" id="A0A375IS31"/>
<reference evidence="6 7" key="1">
    <citation type="submission" date="2018-01" db="EMBL/GenBank/DDBJ databases">
        <authorList>
            <person name="Gaut B.S."/>
            <person name="Morton B.R."/>
            <person name="Clegg M.T."/>
            <person name="Duvall M.R."/>
        </authorList>
    </citation>
    <scope>NUCLEOTIDE SEQUENCE [LARGE SCALE GENOMIC DNA]</scope>
    <source>
        <strain evidence="6">Cupriavidus taiwanensis LMG 19425</strain>
        <plasmid evidence="7">Plasmid ii</plasmid>
    </source>
</reference>
<dbReference type="GO" id="GO:0016020">
    <property type="term" value="C:membrane"/>
    <property type="evidence" value="ECO:0007669"/>
    <property type="project" value="UniProtKB-SubCell"/>
</dbReference>